<evidence type="ECO:0000313" key="3">
    <source>
        <dbReference type="EMBL" id="MCJ2186891.1"/>
    </source>
</evidence>
<dbReference type="Pfam" id="PF10670">
    <property type="entry name" value="DUF4198"/>
    <property type="match status" value="1"/>
</dbReference>
<dbReference type="InterPro" id="IPR019613">
    <property type="entry name" value="DUF4198"/>
</dbReference>
<evidence type="ECO:0000256" key="2">
    <source>
        <dbReference type="SAM" id="SignalP"/>
    </source>
</evidence>
<dbReference type="Proteomes" id="UP001202281">
    <property type="component" value="Unassembled WGS sequence"/>
</dbReference>
<evidence type="ECO:0000256" key="1">
    <source>
        <dbReference type="SAM" id="MobiDB-lite"/>
    </source>
</evidence>
<feature type="compositionally biased region" description="Gly residues" evidence="1">
    <location>
        <begin position="132"/>
        <end position="146"/>
    </location>
</feature>
<feature type="signal peptide" evidence="2">
    <location>
        <begin position="1"/>
        <end position="23"/>
    </location>
</feature>
<reference evidence="3 4" key="1">
    <citation type="submission" date="2022-04" db="EMBL/GenBank/DDBJ databases">
        <title>Identification of a novel bacterium isolated from mangrove sediments.</title>
        <authorList>
            <person name="Pan X."/>
        </authorList>
    </citation>
    <scope>NUCLEOTIDE SEQUENCE [LARGE SCALE GENOMIC DNA]</scope>
    <source>
        <strain evidence="3 4">B2638</strain>
    </source>
</reference>
<organism evidence="3 4">
    <name type="scientific">Novosphingobium beihaiensis</name>
    <dbReference type="NCBI Taxonomy" id="2930389"/>
    <lineage>
        <taxon>Bacteria</taxon>
        <taxon>Pseudomonadati</taxon>
        <taxon>Pseudomonadota</taxon>
        <taxon>Alphaproteobacteria</taxon>
        <taxon>Sphingomonadales</taxon>
        <taxon>Sphingomonadaceae</taxon>
        <taxon>Novosphingobium</taxon>
    </lineage>
</organism>
<keyword evidence="4" id="KW-1185">Reference proteome</keyword>
<feature type="chain" id="PRO_5046387910" evidence="2">
    <location>
        <begin position="24"/>
        <end position="300"/>
    </location>
</feature>
<evidence type="ECO:0000313" key="4">
    <source>
        <dbReference type="Proteomes" id="UP001202281"/>
    </source>
</evidence>
<accession>A0ABT0BPE3</accession>
<dbReference type="EMBL" id="JALHLG010000009">
    <property type="protein sequence ID" value="MCJ2186891.1"/>
    <property type="molecule type" value="Genomic_DNA"/>
</dbReference>
<proteinExistence type="predicted"/>
<name>A0ABT0BPE3_9SPHN</name>
<gene>
    <name evidence="3" type="ORF">MTR66_08695</name>
</gene>
<sequence>MRNSKLFIATAALAAAIASPASAHRQWMLPSTTILSGTHGGVTVDAAASNDLFYPDHRPMGLDNVTVWAPDGSEHEIGNPATGRYRSTFDVAIDQPGTWKIGTDQSMVFGSFKLDGETWRVGGFRRRPPMAGQGGPGGNAGPGGPAGRPRFDPSHVVASAAEIPAGATDVKLSERVSRNFIFVTADAPTATVFKTGKGLELEPVTHPASLVSNEDARFRFLVDGKPAAGVEVTVIPGGKQFREAEDAQKLTTGADGMLTVTWPVAGMYWLHATLTDNHPSEPRASERRMSYTTTLEVLAP</sequence>
<comment type="caution">
    <text evidence="3">The sequence shown here is derived from an EMBL/GenBank/DDBJ whole genome shotgun (WGS) entry which is preliminary data.</text>
</comment>
<feature type="region of interest" description="Disordered" evidence="1">
    <location>
        <begin position="126"/>
        <end position="153"/>
    </location>
</feature>
<protein>
    <submittedName>
        <fullName evidence="3">DUF4198 domain-containing protein</fullName>
    </submittedName>
</protein>
<keyword evidence="2" id="KW-0732">Signal</keyword>
<dbReference type="RefSeq" id="WP_243919828.1">
    <property type="nucleotide sequence ID" value="NZ_JALHLG010000009.1"/>
</dbReference>